<evidence type="ECO:0000256" key="3">
    <source>
        <dbReference type="PROSITE-ProRule" id="PRU00169"/>
    </source>
</evidence>
<dbReference type="Pfam" id="PF00072">
    <property type="entry name" value="Response_reg"/>
    <property type="match status" value="1"/>
</dbReference>
<keyword evidence="3" id="KW-0597">Phosphoprotein</keyword>
<name>A0A1M7ELK2_9FIRM</name>
<feature type="modified residue" description="4-aspartylphosphate" evidence="3">
    <location>
        <position position="53"/>
    </location>
</feature>
<dbReference type="Gene3D" id="3.40.50.2300">
    <property type="match status" value="1"/>
</dbReference>
<gene>
    <name evidence="6" type="ORF">SAMN02746066_00051</name>
</gene>
<accession>A0A1M7ELK2</accession>
<evidence type="ECO:0000313" key="6">
    <source>
        <dbReference type="EMBL" id="SHL92516.1"/>
    </source>
</evidence>
<dbReference type="PANTHER" id="PTHR37299">
    <property type="entry name" value="TRANSCRIPTIONAL REGULATOR-RELATED"/>
    <property type="match status" value="1"/>
</dbReference>
<protein>
    <recommendedName>
        <fullName evidence="1">Stage 0 sporulation protein A homolog</fullName>
    </recommendedName>
</protein>
<sequence length="245" mass="28322">MRAVIIDDEKNAAMQLYSLIEDYAAITVVNIFTDPCEGLRWLIKESIDLLFLDIDMPNISGIYIAELLAELQPEIKICFVTAFDDFAIKAFEINALDYILKPCTKERLNSCIGKLAGIANKKKELEVVSDSSTYDLDIICGYDNENIVLLNYSDIFYIETVQGGTEIHCKDKTYKGNKALNFYEDKLKKKAFFRTHKCYLVNLSKVDKFRPRINYTYDMFFRESKEIVPVSRNKVRELKAVFNTF</sequence>
<dbReference type="PROSITE" id="PS50110">
    <property type="entry name" value="RESPONSE_REGULATORY"/>
    <property type="match status" value="1"/>
</dbReference>
<evidence type="ECO:0000256" key="1">
    <source>
        <dbReference type="ARBA" id="ARBA00018672"/>
    </source>
</evidence>
<dbReference type="AlphaFoldDB" id="A0A1M7ELK2"/>
<dbReference type="STRING" id="1120996.SAMN02746066_00051"/>
<dbReference type="OrthoDB" id="9809318at2"/>
<comment type="function">
    <text evidence="2">May play the central regulatory role in sporulation. It may be an element of the effector pathway responsible for the activation of sporulation genes in response to nutritional stress. Spo0A may act in concert with spo0H (a sigma factor) to control the expression of some genes that are critical to the sporulation process.</text>
</comment>
<reference evidence="6 7" key="1">
    <citation type="submission" date="2016-11" db="EMBL/GenBank/DDBJ databases">
        <authorList>
            <person name="Jaros S."/>
            <person name="Januszkiewicz K."/>
            <person name="Wedrychowicz H."/>
        </authorList>
    </citation>
    <scope>NUCLEOTIDE SEQUENCE [LARGE SCALE GENOMIC DNA]</scope>
    <source>
        <strain evidence="6 7">DSM 15930</strain>
    </source>
</reference>
<dbReference type="PANTHER" id="PTHR37299:SF1">
    <property type="entry name" value="STAGE 0 SPORULATION PROTEIN A HOMOLOG"/>
    <property type="match status" value="1"/>
</dbReference>
<dbReference type="GO" id="GO:0003677">
    <property type="term" value="F:DNA binding"/>
    <property type="evidence" value="ECO:0007669"/>
    <property type="project" value="InterPro"/>
</dbReference>
<dbReference type="InterPro" id="IPR046947">
    <property type="entry name" value="LytR-like"/>
</dbReference>
<organism evidence="6 7">
    <name type="scientific">Anaerosporobacter mobilis DSM 15930</name>
    <dbReference type="NCBI Taxonomy" id="1120996"/>
    <lineage>
        <taxon>Bacteria</taxon>
        <taxon>Bacillati</taxon>
        <taxon>Bacillota</taxon>
        <taxon>Clostridia</taxon>
        <taxon>Lachnospirales</taxon>
        <taxon>Lachnospiraceae</taxon>
        <taxon>Anaerosporobacter</taxon>
    </lineage>
</organism>
<evidence type="ECO:0000313" key="7">
    <source>
        <dbReference type="Proteomes" id="UP000184038"/>
    </source>
</evidence>
<dbReference type="SMART" id="SM00850">
    <property type="entry name" value="LytTR"/>
    <property type="match status" value="1"/>
</dbReference>
<keyword evidence="7" id="KW-1185">Reference proteome</keyword>
<dbReference type="InterPro" id="IPR001789">
    <property type="entry name" value="Sig_transdc_resp-reg_receiver"/>
</dbReference>
<dbReference type="GO" id="GO:0000156">
    <property type="term" value="F:phosphorelay response regulator activity"/>
    <property type="evidence" value="ECO:0007669"/>
    <property type="project" value="InterPro"/>
</dbReference>
<dbReference type="PROSITE" id="PS50930">
    <property type="entry name" value="HTH_LYTTR"/>
    <property type="match status" value="1"/>
</dbReference>
<dbReference type="SUPFAM" id="SSF52172">
    <property type="entry name" value="CheY-like"/>
    <property type="match status" value="1"/>
</dbReference>
<dbReference type="EMBL" id="FRCP01000005">
    <property type="protein sequence ID" value="SHL92516.1"/>
    <property type="molecule type" value="Genomic_DNA"/>
</dbReference>
<dbReference type="InterPro" id="IPR011006">
    <property type="entry name" value="CheY-like_superfamily"/>
</dbReference>
<dbReference type="Gene3D" id="2.40.50.1020">
    <property type="entry name" value="LytTr DNA-binding domain"/>
    <property type="match status" value="1"/>
</dbReference>
<dbReference type="SMART" id="SM00448">
    <property type="entry name" value="REC"/>
    <property type="match status" value="1"/>
</dbReference>
<proteinExistence type="predicted"/>
<evidence type="ECO:0000259" key="4">
    <source>
        <dbReference type="PROSITE" id="PS50110"/>
    </source>
</evidence>
<dbReference type="Pfam" id="PF04397">
    <property type="entry name" value="LytTR"/>
    <property type="match status" value="1"/>
</dbReference>
<dbReference type="InterPro" id="IPR007492">
    <property type="entry name" value="LytTR_DNA-bd_dom"/>
</dbReference>
<evidence type="ECO:0000259" key="5">
    <source>
        <dbReference type="PROSITE" id="PS50930"/>
    </source>
</evidence>
<dbReference type="RefSeq" id="WP_073281573.1">
    <property type="nucleotide sequence ID" value="NZ_FRCP01000005.1"/>
</dbReference>
<dbReference type="Proteomes" id="UP000184038">
    <property type="component" value="Unassembled WGS sequence"/>
</dbReference>
<evidence type="ECO:0000256" key="2">
    <source>
        <dbReference type="ARBA" id="ARBA00024867"/>
    </source>
</evidence>
<feature type="domain" description="HTH LytTR-type" evidence="5">
    <location>
        <begin position="139"/>
        <end position="244"/>
    </location>
</feature>
<feature type="domain" description="Response regulatory" evidence="4">
    <location>
        <begin position="2"/>
        <end position="116"/>
    </location>
</feature>